<protein>
    <submittedName>
        <fullName evidence="2">Uncharacterized protein</fullName>
    </submittedName>
</protein>
<evidence type="ECO:0000313" key="2">
    <source>
        <dbReference type="WBParaSite" id="JU765_v2.g933.t1"/>
    </source>
</evidence>
<dbReference type="WBParaSite" id="JU765_v2.g933.t1">
    <property type="protein sequence ID" value="JU765_v2.g933.t1"/>
    <property type="gene ID" value="JU765_v2.g933"/>
</dbReference>
<name>A0AC34RQS5_9BILA</name>
<proteinExistence type="predicted"/>
<reference evidence="2" key="1">
    <citation type="submission" date="2022-11" db="UniProtKB">
        <authorList>
            <consortium name="WormBaseParasite"/>
        </authorList>
    </citation>
    <scope>IDENTIFICATION</scope>
</reference>
<evidence type="ECO:0000313" key="1">
    <source>
        <dbReference type="Proteomes" id="UP000887576"/>
    </source>
</evidence>
<organism evidence="1 2">
    <name type="scientific">Panagrolaimus sp. JU765</name>
    <dbReference type="NCBI Taxonomy" id="591449"/>
    <lineage>
        <taxon>Eukaryota</taxon>
        <taxon>Metazoa</taxon>
        <taxon>Ecdysozoa</taxon>
        <taxon>Nematoda</taxon>
        <taxon>Chromadorea</taxon>
        <taxon>Rhabditida</taxon>
        <taxon>Tylenchina</taxon>
        <taxon>Panagrolaimomorpha</taxon>
        <taxon>Panagrolaimoidea</taxon>
        <taxon>Panagrolaimidae</taxon>
        <taxon>Panagrolaimus</taxon>
    </lineage>
</organism>
<dbReference type="Proteomes" id="UP000887576">
    <property type="component" value="Unplaced"/>
</dbReference>
<accession>A0AC34RQS5</accession>
<sequence>MNSVKSPSDLYCEQCLSRIKLINNNAGTFNEEFYKEQLEFLNFNKDLLRDMKMISAHTTLMWMLVDYRICEKTLEIKKQTTDEVATLIEEILNHIEDEDLRFSTPISRLHVYFMISTIYSILKPCLNVIIAEQCYWEAKEIMRLIEPRTTSEKNDIHDLWANIESVHDLRFFHNFDNVEESTTNINHETTPIKSKTKRSRRNIPATRKEDETNSQISPVPDNLATTSCTLEKEIQSSTTFTVDEKSADKEKTDTLDAKFPSPMQPKQKVYPAIYRPVMLPTTNFKQTTSQNIPIIINKISTPFKNSMENDKKIELKPLPKLNRPHLDPMSFRNSTFDSAFERLRIQRAYGKFCDVIVVVKDRQFVAHRCVLAASSPFFESTLKSSKIVKEKVHIRCDDPNVVEIVINYMYGSSITIDRKIVAGLLVLANNLMIVRLKLHCIEYLQRYIDNANCLFIRNIAQRLNLTELSKNATDFMDKNVSGVLLECVDILSFDSTALKAFVNEIRIRSAVDPEIHFRCIIRWTHHNMNKREKEFYDLLKTVDLVRVKTETLIKLIESSALFKESVKCFLDILHVMVECGSPLEKFALDYQQLVQACEQGHLYYINKDPVDPNYFTYDNDGGDSASVVLAEDDEGSDDELMGEYFRNTNGTTENGNEQDRPRLKLKINLGGSPKKNSDAGPRRRGRPPKPKLSKTVENDAVYEESEDRFYQFNEEQAGMAAFDEPDEINPEQTFNENPEDESGSSSIQESENDHSCEYCPFKTPNIQKLKRHSAVAHSRNVLYVCNICDFQCKWNRTFYEHARTHFPGPPFQCDSCEYTVDRIHVLLTHRLTHTDDRPFKCPQCDFRCLFKSNLIMHHRLHSGEKPFKCPECNKAFAMKYSVQKHMIVHSDDRPFACHECDFTTKYQSHLIAHRRIHSGDLFYCQQTGCTYSSPKKSQLAAHLRTHLAVRSHQCKICKRSFIEKSHLVRHERIHLDEKPFKCDNCDYASSRRDKLKEHILKHHNAQQSPKTHRRRFRRAKQVAQLAAQAVRFPNPPPQPSTGNAENYFQAIPHQASTSNQQQKDQSGYSSDSRDFVESERQYTNREPREYPQVVMLSNAQNQANSNFTHNSHISQNRNNANIVMGTDWAQLTLNRPASEAPINNNQISVSPSLSLNFNLQVGADSFYQRISQPNETVPTMTRHHIARDDHYFQNKDDMVLSGQEQHQSDPQRPLSLPSYGAQQFFVPENGQSTLQHQFLLQPNQTSQQAPTSSWWS</sequence>